<dbReference type="Pfam" id="PF04071">
    <property type="entry name" value="zf-like"/>
    <property type="match status" value="1"/>
</dbReference>
<keyword evidence="3" id="KW-1185">Reference proteome</keyword>
<evidence type="ECO:0000259" key="1">
    <source>
        <dbReference type="Pfam" id="PF04071"/>
    </source>
</evidence>
<dbReference type="HOGENOM" id="CLU_164613_1_0_0"/>
<dbReference type="eggNOG" id="COG2158">
    <property type="taxonomic scope" value="Bacteria"/>
</dbReference>
<dbReference type="EMBL" id="AP011529">
    <property type="protein sequence ID" value="BAI79696.1"/>
    <property type="molecule type" value="Genomic_DNA"/>
</dbReference>
<feature type="domain" description="Cysteine-rich small" evidence="1">
    <location>
        <begin position="3"/>
        <end position="73"/>
    </location>
</feature>
<reference evidence="2 3" key="1">
    <citation type="journal article" date="2010" name="DNA Res.">
        <title>Bacterial lifestyle in a deep-sea hydrothermal vent chimney revealed by the genome sequence of the thermophilic bacterium Deferribacter desulfuricans SSM1.</title>
        <authorList>
            <person name="Takaki Y."/>
            <person name="Shimamura S."/>
            <person name="Nakagawa S."/>
            <person name="Fukuhara Y."/>
            <person name="Horikawa H."/>
            <person name="Ankai A."/>
            <person name="Harada T."/>
            <person name="Hosoyama A."/>
            <person name="Oguchi A."/>
            <person name="Fukui S."/>
            <person name="Fujita N."/>
            <person name="Takami H."/>
            <person name="Takai K."/>
        </authorList>
    </citation>
    <scope>NUCLEOTIDE SEQUENCE [LARGE SCALE GENOMIC DNA]</scope>
    <source>
        <strain evidence="3">DSM 14783 / JCM 11476 / NBRC 101012 / SSM1</strain>
    </source>
</reference>
<protein>
    <recommendedName>
        <fullName evidence="1">Cysteine-rich small domain-containing protein</fullName>
    </recommendedName>
</protein>
<organism evidence="2 3">
    <name type="scientific">Deferribacter desulfuricans (strain DSM 14783 / JCM 11476 / NBRC 101012 / SSM1)</name>
    <dbReference type="NCBI Taxonomy" id="639282"/>
    <lineage>
        <taxon>Bacteria</taxon>
        <taxon>Pseudomonadati</taxon>
        <taxon>Deferribacterota</taxon>
        <taxon>Deferribacteres</taxon>
        <taxon>Deferribacterales</taxon>
        <taxon>Deferribacteraceae</taxon>
        <taxon>Deferribacter</taxon>
    </lineage>
</organism>
<dbReference type="AlphaFoldDB" id="D3PAS3"/>
<name>D3PAS3_DEFDS</name>
<dbReference type="RefSeq" id="WP_013006944.1">
    <property type="nucleotide sequence ID" value="NC_013939.1"/>
</dbReference>
<proteinExistence type="predicted"/>
<gene>
    <name evidence="2" type="ordered locus">DEFDS_0185</name>
</gene>
<evidence type="ECO:0000313" key="3">
    <source>
        <dbReference type="Proteomes" id="UP000001520"/>
    </source>
</evidence>
<sequence length="87" mass="10299">MSYKHFSNKSCEFYPCHKLENQNCLFCFCPLYFISDCGGNYKFTNGYKDCSDCTKNHDENSYEFIMNKLKEIFGNPDKIKFITISKK</sequence>
<dbReference type="KEGG" id="ddf:DEFDS_0185"/>
<dbReference type="OrthoDB" id="9799337at2"/>
<evidence type="ECO:0000313" key="2">
    <source>
        <dbReference type="EMBL" id="BAI79696.1"/>
    </source>
</evidence>
<dbReference type="Proteomes" id="UP000001520">
    <property type="component" value="Chromosome"/>
</dbReference>
<dbReference type="InterPro" id="IPR007212">
    <property type="entry name" value="Zf-like"/>
</dbReference>
<accession>D3PAS3</accession>
<dbReference type="STRING" id="639282.DEFDS_0185"/>